<feature type="compositionally biased region" description="Basic residues" evidence="3">
    <location>
        <begin position="21"/>
        <end position="37"/>
    </location>
</feature>
<feature type="region of interest" description="Disordered" evidence="3">
    <location>
        <begin position="1"/>
        <end position="80"/>
    </location>
</feature>
<dbReference type="SUPFAM" id="SSF58038">
    <property type="entry name" value="SNARE fusion complex"/>
    <property type="match status" value="1"/>
</dbReference>
<organism evidence="6 7">
    <name type="scientific">Branchiostoma lanceolatum</name>
    <name type="common">Common lancelet</name>
    <name type="synonym">Amphioxus lanceolatum</name>
    <dbReference type="NCBI Taxonomy" id="7740"/>
    <lineage>
        <taxon>Eukaryota</taxon>
        <taxon>Metazoa</taxon>
        <taxon>Chordata</taxon>
        <taxon>Cephalochordata</taxon>
        <taxon>Leptocardii</taxon>
        <taxon>Amphioxiformes</taxon>
        <taxon>Branchiostomatidae</taxon>
        <taxon>Branchiostoma</taxon>
    </lineage>
</organism>
<dbReference type="AlphaFoldDB" id="A0A8K0EH43"/>
<reference evidence="6" key="1">
    <citation type="submission" date="2022-01" db="EMBL/GenBank/DDBJ databases">
        <authorList>
            <person name="Braso-Vives M."/>
        </authorList>
    </citation>
    <scope>NUCLEOTIDE SEQUENCE</scope>
</reference>
<keyword evidence="7" id="KW-1185">Reference proteome</keyword>
<feature type="compositionally biased region" description="Basic and acidic residues" evidence="3">
    <location>
        <begin position="158"/>
        <end position="200"/>
    </location>
</feature>
<evidence type="ECO:0000256" key="1">
    <source>
        <dbReference type="PROSITE-ProRule" id="PRU00290"/>
    </source>
</evidence>
<evidence type="ECO:0000256" key="4">
    <source>
        <dbReference type="SAM" id="Phobius"/>
    </source>
</evidence>
<name>A0A8K0EH43_BRALA</name>
<evidence type="ECO:0000313" key="7">
    <source>
        <dbReference type="Proteomes" id="UP000838412"/>
    </source>
</evidence>
<dbReference type="Proteomes" id="UP000838412">
    <property type="component" value="Chromosome 16"/>
</dbReference>
<dbReference type="Gene3D" id="1.20.5.110">
    <property type="match status" value="1"/>
</dbReference>
<feature type="compositionally biased region" description="Basic and acidic residues" evidence="3">
    <location>
        <begin position="50"/>
        <end position="59"/>
    </location>
</feature>
<evidence type="ECO:0000259" key="5">
    <source>
        <dbReference type="PROSITE" id="PS50892"/>
    </source>
</evidence>
<feature type="domain" description="V-SNARE coiled-coil homology" evidence="5">
    <location>
        <begin position="231"/>
        <end position="292"/>
    </location>
</feature>
<evidence type="ECO:0000313" key="6">
    <source>
        <dbReference type="EMBL" id="CAH1248230.1"/>
    </source>
</evidence>
<accession>A0A8K0EH43</accession>
<keyword evidence="4" id="KW-1133">Transmembrane helix</keyword>
<dbReference type="InterPro" id="IPR042855">
    <property type="entry name" value="V_SNARE_CC"/>
</dbReference>
<feature type="region of interest" description="Disordered" evidence="3">
    <location>
        <begin position="143"/>
        <end position="200"/>
    </location>
</feature>
<keyword evidence="1 2" id="KW-0175">Coiled coil</keyword>
<sequence length="320" mass="36900">MARETTEAGSSQCHDISASKPKPKNTKFRLKHKKVKKQRQEAETNPIETKGVDINDKFYDTTSNASTHPPACLDAKEEPVDVNNSPVVTLDMKRESHKKKRKRFVVRFSKKTKETKDTDVRRKAHGDVIEKVRIEIMSDDEKREELLGQGTTVVNPERNTETPWKKAKRKQEEKDISSESDQTEEKLSDIHDGGPKPKMYERKWPRLLKKKLKTSDSVPGVVVKSEQPKQTLEDLQREVQETQKIVRDIVENKIAERDKQLQDLTRVAEDLEKAGKQFATVSRKVHVKMWLRSRKWTIFMICMVVAVLSVVAIVVCVMFV</sequence>
<proteinExistence type="predicted"/>
<dbReference type="EMBL" id="OV696701">
    <property type="protein sequence ID" value="CAH1248230.1"/>
    <property type="molecule type" value="Genomic_DNA"/>
</dbReference>
<dbReference type="Pfam" id="PF00957">
    <property type="entry name" value="Synaptobrevin"/>
    <property type="match status" value="1"/>
</dbReference>
<feature type="transmembrane region" description="Helical" evidence="4">
    <location>
        <begin position="296"/>
        <end position="319"/>
    </location>
</feature>
<evidence type="ECO:0000256" key="2">
    <source>
        <dbReference type="SAM" id="Coils"/>
    </source>
</evidence>
<gene>
    <name evidence="6" type="primary">Hypp8100</name>
    <name evidence="6" type="ORF">BLAG_LOCUS9626</name>
</gene>
<dbReference type="InterPro" id="IPR016444">
    <property type="entry name" value="Synaptobrevin/VAMP"/>
</dbReference>
<protein>
    <submittedName>
        <fullName evidence="6">Hypp8100 protein</fullName>
    </submittedName>
</protein>
<dbReference type="PROSITE" id="PS50892">
    <property type="entry name" value="V_SNARE"/>
    <property type="match status" value="1"/>
</dbReference>
<feature type="coiled-coil region" evidence="2">
    <location>
        <begin position="232"/>
        <end position="274"/>
    </location>
</feature>
<dbReference type="PANTHER" id="PTHR45701">
    <property type="entry name" value="SYNAPTOBREVIN FAMILY MEMBER"/>
    <property type="match status" value="1"/>
</dbReference>
<keyword evidence="4" id="KW-0472">Membrane</keyword>
<keyword evidence="4" id="KW-0812">Transmembrane</keyword>
<evidence type="ECO:0000256" key="3">
    <source>
        <dbReference type="SAM" id="MobiDB-lite"/>
    </source>
</evidence>